<sequence length="108" mass="12052">MSSEFVHPPRLWSRTDVPRTITDANNCRVYAWFVTGAPPEVPVKNSRVVDDAVLLYVGISRRQPPLNGRCASSKGPHARIRYLCLTSCGRCPRSRATCLRTTTAAHTR</sequence>
<dbReference type="AlphaFoldDB" id="A0A7Y6A6V9"/>
<evidence type="ECO:0000313" key="2">
    <source>
        <dbReference type="Proteomes" id="UP000565724"/>
    </source>
</evidence>
<dbReference type="RefSeq" id="WP_175349512.1">
    <property type="nucleotide sequence ID" value="NZ_JABMCI010000071.1"/>
</dbReference>
<name>A0A7Y6A6V9_9CELL</name>
<protein>
    <submittedName>
        <fullName evidence="1">Uncharacterized protein</fullName>
    </submittedName>
</protein>
<proteinExistence type="predicted"/>
<gene>
    <name evidence="1" type="ORF">HP550_20310</name>
</gene>
<evidence type="ECO:0000313" key="1">
    <source>
        <dbReference type="EMBL" id="NUU19594.1"/>
    </source>
</evidence>
<organism evidence="1 2">
    <name type="scientific">Cellulomonas humilata</name>
    <dbReference type="NCBI Taxonomy" id="144055"/>
    <lineage>
        <taxon>Bacteria</taxon>
        <taxon>Bacillati</taxon>
        <taxon>Actinomycetota</taxon>
        <taxon>Actinomycetes</taxon>
        <taxon>Micrococcales</taxon>
        <taxon>Cellulomonadaceae</taxon>
        <taxon>Cellulomonas</taxon>
    </lineage>
</organism>
<keyword evidence="2" id="KW-1185">Reference proteome</keyword>
<reference evidence="1 2" key="1">
    <citation type="submission" date="2020-05" db="EMBL/GenBank/DDBJ databases">
        <title>Genome Sequencing of Type Strains.</title>
        <authorList>
            <person name="Lemaire J.F."/>
            <person name="Inderbitzin P."/>
            <person name="Gregorio O.A."/>
            <person name="Collins S.B."/>
            <person name="Wespe N."/>
            <person name="Knight-Connoni V."/>
        </authorList>
    </citation>
    <scope>NUCLEOTIDE SEQUENCE [LARGE SCALE GENOMIC DNA]</scope>
    <source>
        <strain evidence="1 2">ATCC 25174</strain>
    </source>
</reference>
<dbReference type="Proteomes" id="UP000565724">
    <property type="component" value="Unassembled WGS sequence"/>
</dbReference>
<accession>A0A7Y6A6V9</accession>
<comment type="caution">
    <text evidence="1">The sequence shown here is derived from an EMBL/GenBank/DDBJ whole genome shotgun (WGS) entry which is preliminary data.</text>
</comment>
<dbReference type="EMBL" id="JABMCI010000071">
    <property type="protein sequence ID" value="NUU19594.1"/>
    <property type="molecule type" value="Genomic_DNA"/>
</dbReference>